<dbReference type="GO" id="GO:0005829">
    <property type="term" value="C:cytosol"/>
    <property type="evidence" value="ECO:0007669"/>
    <property type="project" value="TreeGrafter"/>
</dbReference>
<keyword evidence="3 12" id="KW-0347">Helicase</keyword>
<evidence type="ECO:0000259" key="10">
    <source>
        <dbReference type="Pfam" id="PF00580"/>
    </source>
</evidence>
<dbReference type="GO" id="GO:0005524">
    <property type="term" value="F:ATP binding"/>
    <property type="evidence" value="ECO:0007669"/>
    <property type="project" value="UniProtKB-KW"/>
</dbReference>
<proteinExistence type="predicted"/>
<evidence type="ECO:0000256" key="8">
    <source>
        <dbReference type="ARBA" id="ARBA00048988"/>
    </source>
</evidence>
<evidence type="ECO:0000256" key="1">
    <source>
        <dbReference type="ARBA" id="ARBA00022741"/>
    </source>
</evidence>
<dbReference type="Pfam" id="PF13361">
    <property type="entry name" value="UvrD_C"/>
    <property type="match status" value="1"/>
</dbReference>
<feature type="domain" description="UvrD-like helicase ATP-binding" evidence="10">
    <location>
        <begin position="143"/>
        <end position="220"/>
    </location>
</feature>
<evidence type="ECO:0000313" key="13">
    <source>
        <dbReference type="Proteomes" id="UP000092746"/>
    </source>
</evidence>
<dbReference type="InterPro" id="IPR027417">
    <property type="entry name" value="P-loop_NTPase"/>
</dbReference>
<dbReference type="Pfam" id="PF00580">
    <property type="entry name" value="UvrD-helicase"/>
    <property type="match status" value="2"/>
</dbReference>
<keyword evidence="5" id="KW-0413">Isomerase</keyword>
<evidence type="ECO:0000256" key="7">
    <source>
        <dbReference type="ARBA" id="ARBA00034808"/>
    </source>
</evidence>
<dbReference type="GO" id="GO:0016787">
    <property type="term" value="F:hydrolase activity"/>
    <property type="evidence" value="ECO:0007669"/>
    <property type="project" value="UniProtKB-KW"/>
</dbReference>
<evidence type="ECO:0000259" key="11">
    <source>
        <dbReference type="Pfam" id="PF13361"/>
    </source>
</evidence>
<dbReference type="GO" id="GO:0003677">
    <property type="term" value="F:DNA binding"/>
    <property type="evidence" value="ECO:0007669"/>
    <property type="project" value="InterPro"/>
</dbReference>
<keyword evidence="1" id="KW-0547">Nucleotide-binding</keyword>
<evidence type="ECO:0000256" key="6">
    <source>
        <dbReference type="ARBA" id="ARBA00034617"/>
    </source>
</evidence>
<evidence type="ECO:0000256" key="4">
    <source>
        <dbReference type="ARBA" id="ARBA00022840"/>
    </source>
</evidence>
<dbReference type="GO" id="GO:0000725">
    <property type="term" value="P:recombinational repair"/>
    <property type="evidence" value="ECO:0007669"/>
    <property type="project" value="TreeGrafter"/>
</dbReference>
<evidence type="ECO:0000256" key="9">
    <source>
        <dbReference type="SAM" id="Coils"/>
    </source>
</evidence>
<dbReference type="SUPFAM" id="SSF52540">
    <property type="entry name" value="P-loop containing nucleoside triphosphate hydrolases"/>
    <property type="match status" value="1"/>
</dbReference>
<dbReference type="PANTHER" id="PTHR11070:SF3">
    <property type="entry name" value="DNA 3'-5' HELICASE"/>
    <property type="match status" value="1"/>
</dbReference>
<feature type="domain" description="UvrD-like helicase ATP-binding" evidence="10">
    <location>
        <begin position="25"/>
        <end position="122"/>
    </location>
</feature>
<dbReference type="EC" id="5.6.2.4" evidence="7"/>
<sequence length="576" mass="66907">MEQTLTEADKASKKALDELFECLDTQRHFRLEAGAGAGKTYSLIKALNYIIDNKQDLYLKQRKKIACITYTNVAKDEILTRIDNNPIIFCETNHAFCWNLISQFQKKLQELINEIPEWGEKLQEESENTDGKQIIYELGHRSIKDGKISLHHDDVITLTIKLLDIAKFRQIIIERYPIILIDEYQDTDKDWIDAIKNYFLDNKISPQFGFFGDHWQKIYGNGCGLIEHKNITEIGKKVNFRSNHVIVSALNKIRQDLPQASNDESSDGAIRIFHTNSWSVNRQTTSHWNGDLSEKDFQKAFELTKDYLTIQGWDLSSSKTKVLMLTHKLLAKTQGYKEIANTFRYNESFVKKEHKYIEFFIDKLEPVCEAFINKKYGLMFSILEHRFPLLHSHSEKTEWQNAMKRLIDIRKSGTIKNVIDLLKETSKPKLPDSILIMEERLSMVNESDTLSSSQKELLALHNIPYSEIIELKNFLDGHSPFQTQHGVKGAEFENVLVIIGRGWNQYNFGEMLKWITDGIPKGKQESFERNRNLFYVACSRPKKRLAVLFTQQLEASAITTLNKWFKAENIIPLPQE</sequence>
<dbReference type="Gene3D" id="3.40.50.300">
    <property type="entry name" value="P-loop containing nucleotide triphosphate hydrolases"/>
    <property type="match status" value="2"/>
</dbReference>
<feature type="domain" description="UvrD-like helicase C-terminal" evidence="11">
    <location>
        <begin position="340"/>
        <end position="551"/>
    </location>
</feature>
<evidence type="ECO:0000256" key="3">
    <source>
        <dbReference type="ARBA" id="ARBA00022806"/>
    </source>
</evidence>
<dbReference type="EMBL" id="MAQE01000019">
    <property type="protein sequence ID" value="OBY49478.1"/>
    <property type="molecule type" value="Genomic_DNA"/>
</dbReference>
<dbReference type="RefSeq" id="WP_065295920.1">
    <property type="nucleotide sequence ID" value="NZ_MAQE01000019.1"/>
</dbReference>
<evidence type="ECO:0000256" key="5">
    <source>
        <dbReference type="ARBA" id="ARBA00023235"/>
    </source>
</evidence>
<protein>
    <recommendedName>
        <fullName evidence="7">DNA 3'-5' helicase</fullName>
        <ecNumber evidence="7">5.6.2.4</ecNumber>
    </recommendedName>
</protein>
<keyword evidence="2" id="KW-0378">Hydrolase</keyword>
<gene>
    <name evidence="12" type="ORF">BBB52_10400</name>
</gene>
<evidence type="ECO:0000313" key="12">
    <source>
        <dbReference type="EMBL" id="OBY49478.1"/>
    </source>
</evidence>
<reference evidence="12 13" key="1">
    <citation type="submission" date="2016-06" db="EMBL/GenBank/DDBJ databases">
        <title>Simultaneous identification of Haemophilus influenzae and Haemophilus haemolyticus using TaqMan real-time PCR.</title>
        <authorList>
            <person name="Price E.P."/>
            <person name="Sarovich D.S."/>
            <person name="Harris T."/>
            <person name="Spargo J.C."/>
            <person name="Nosworthy E."/>
            <person name="Beissbarth J."/>
            <person name="Smith-Vaughan H."/>
        </authorList>
    </citation>
    <scope>NUCLEOTIDE SEQUENCE [LARGE SCALE GENOMIC DNA]</scope>
    <source>
        <strain evidence="12 13">ATCC 7901</strain>
    </source>
</reference>
<dbReference type="InterPro" id="IPR000212">
    <property type="entry name" value="DNA_helicase_UvrD/REP"/>
</dbReference>
<dbReference type="InterPro" id="IPR014016">
    <property type="entry name" value="UvrD-like_ATP-bd"/>
</dbReference>
<evidence type="ECO:0000256" key="2">
    <source>
        <dbReference type="ARBA" id="ARBA00022801"/>
    </source>
</evidence>
<keyword evidence="9" id="KW-0175">Coiled coil</keyword>
<name>A0AAP7GVS7_AGGAP</name>
<organism evidence="12 13">
    <name type="scientific">Aggregatibacter aphrophilus</name>
    <name type="common">Haemophilus aphrophilus</name>
    <dbReference type="NCBI Taxonomy" id="732"/>
    <lineage>
        <taxon>Bacteria</taxon>
        <taxon>Pseudomonadati</taxon>
        <taxon>Pseudomonadota</taxon>
        <taxon>Gammaproteobacteria</taxon>
        <taxon>Pasteurellales</taxon>
        <taxon>Pasteurellaceae</taxon>
        <taxon>Aggregatibacter</taxon>
    </lineage>
</organism>
<dbReference type="Proteomes" id="UP000092746">
    <property type="component" value="Unassembled WGS sequence"/>
</dbReference>
<accession>A0AAP7GVS7</accession>
<comment type="catalytic activity">
    <reaction evidence="8">
        <text>ATP + H2O = ADP + phosphate + H(+)</text>
        <dbReference type="Rhea" id="RHEA:13065"/>
        <dbReference type="ChEBI" id="CHEBI:15377"/>
        <dbReference type="ChEBI" id="CHEBI:15378"/>
        <dbReference type="ChEBI" id="CHEBI:30616"/>
        <dbReference type="ChEBI" id="CHEBI:43474"/>
        <dbReference type="ChEBI" id="CHEBI:456216"/>
        <dbReference type="EC" id="5.6.2.4"/>
    </reaction>
</comment>
<dbReference type="PANTHER" id="PTHR11070">
    <property type="entry name" value="UVRD / RECB / PCRA DNA HELICASE FAMILY MEMBER"/>
    <property type="match status" value="1"/>
</dbReference>
<comment type="catalytic activity">
    <reaction evidence="6">
        <text>Couples ATP hydrolysis with the unwinding of duplex DNA by translocating in the 3'-5' direction.</text>
        <dbReference type="EC" id="5.6.2.4"/>
    </reaction>
</comment>
<comment type="caution">
    <text evidence="12">The sequence shown here is derived from an EMBL/GenBank/DDBJ whole genome shotgun (WGS) entry which is preliminary data.</text>
</comment>
<feature type="coiled-coil region" evidence="9">
    <location>
        <begin position="101"/>
        <end position="128"/>
    </location>
</feature>
<dbReference type="InterPro" id="IPR014017">
    <property type="entry name" value="DNA_helicase_UvrD-like_C"/>
</dbReference>
<dbReference type="GO" id="GO:0043138">
    <property type="term" value="F:3'-5' DNA helicase activity"/>
    <property type="evidence" value="ECO:0007669"/>
    <property type="project" value="UniProtKB-EC"/>
</dbReference>
<keyword evidence="4" id="KW-0067">ATP-binding</keyword>
<dbReference type="AlphaFoldDB" id="A0AAP7GVS7"/>